<dbReference type="PRINTS" id="PR01705">
    <property type="entry name" value="TSP1REPEAT"/>
</dbReference>
<keyword evidence="1" id="KW-0677">Repeat</keyword>
<dbReference type="InterPro" id="IPR036383">
    <property type="entry name" value="TSP1_rpt_sf"/>
</dbReference>
<dbReference type="AlphaFoldDB" id="A0A915PMT0"/>
<evidence type="ECO:0000313" key="5">
    <source>
        <dbReference type="WBParaSite" id="sdigi.contig270.g6894.t1"/>
    </source>
</evidence>
<protein>
    <submittedName>
        <fullName evidence="5">Uncharacterized protein</fullName>
    </submittedName>
</protein>
<evidence type="ECO:0000256" key="2">
    <source>
        <dbReference type="ARBA" id="ARBA00023157"/>
    </source>
</evidence>
<dbReference type="Proteomes" id="UP000887581">
    <property type="component" value="Unplaced"/>
</dbReference>
<proteinExistence type="predicted"/>
<evidence type="ECO:0000256" key="3">
    <source>
        <dbReference type="SAM" id="Phobius"/>
    </source>
</evidence>
<dbReference type="SMART" id="SM00209">
    <property type="entry name" value="TSP1"/>
    <property type="match status" value="1"/>
</dbReference>
<accession>A0A915PMT0</accession>
<organism evidence="4 5">
    <name type="scientific">Setaria digitata</name>
    <dbReference type="NCBI Taxonomy" id="48799"/>
    <lineage>
        <taxon>Eukaryota</taxon>
        <taxon>Metazoa</taxon>
        <taxon>Ecdysozoa</taxon>
        <taxon>Nematoda</taxon>
        <taxon>Chromadorea</taxon>
        <taxon>Rhabditida</taxon>
        <taxon>Spirurina</taxon>
        <taxon>Spiruromorpha</taxon>
        <taxon>Filarioidea</taxon>
        <taxon>Setariidae</taxon>
        <taxon>Setaria</taxon>
    </lineage>
</organism>
<name>A0A915PMT0_9BILA</name>
<keyword evidence="2" id="KW-1015">Disulfide bond</keyword>
<sequence>MRVFAVPEGSNFERSYYMEEYDIDLSQQALELPCYQFDIIHAQFCFEIVSVQKFTARLTEWARKCVYTENLGQIEGGWRDWSSWSSCSVSCGHGTKRRWRLCDSPLPKNGGNLCEGDLIETINCDIKNCTESETAATFALNDTVCSCGCVLNDKAGRFFARTCREMTDWTLKPHGRFLHLKLKRETIMNEFRLGIYRGFEKEELVYDSRINDRILKDSLHFTSDDSFIISLWKMNSTSAAIDSGVEISFEWRNASDEMPSTVAILKLSNVCIFCYRNLSYLLISSLIVLIILLPPVLCSCATTSVIRKTKRKQYRQPRIDKPLVEHRLDLSMIQSGQTDTTEIKSNRTIITKRSIGIQLSATSTPRFLREKGIYWSRATNSPQLTPRNDGHSSLSFNTDHDLEYDYYEPAVPGSFLTPAINFYSDIDIEQIIGSSQLLYNSISKHDVHTQVDNSM</sequence>
<dbReference type="Gene3D" id="2.20.100.10">
    <property type="entry name" value="Thrombospondin type-1 (TSP1) repeat"/>
    <property type="match status" value="1"/>
</dbReference>
<keyword evidence="3" id="KW-0472">Membrane</keyword>
<evidence type="ECO:0000256" key="1">
    <source>
        <dbReference type="ARBA" id="ARBA00022737"/>
    </source>
</evidence>
<dbReference type="WBParaSite" id="sdigi.contig270.g6894.t1">
    <property type="protein sequence ID" value="sdigi.contig270.g6894.t1"/>
    <property type="gene ID" value="sdigi.contig270.g6894"/>
</dbReference>
<dbReference type="GO" id="GO:0071944">
    <property type="term" value="C:cell periphery"/>
    <property type="evidence" value="ECO:0007669"/>
    <property type="project" value="TreeGrafter"/>
</dbReference>
<evidence type="ECO:0000313" key="4">
    <source>
        <dbReference type="Proteomes" id="UP000887581"/>
    </source>
</evidence>
<feature type="transmembrane region" description="Helical" evidence="3">
    <location>
        <begin position="278"/>
        <end position="306"/>
    </location>
</feature>
<keyword evidence="3" id="KW-0812">Transmembrane</keyword>
<dbReference type="PANTHER" id="PTHR16311">
    <property type="entry name" value="THROMBOSPONDIN TYPE I DOMAIN-CONTAINING 1"/>
    <property type="match status" value="1"/>
</dbReference>
<keyword evidence="4" id="KW-1185">Reference proteome</keyword>
<reference evidence="5" key="1">
    <citation type="submission" date="2022-11" db="UniProtKB">
        <authorList>
            <consortium name="WormBaseParasite"/>
        </authorList>
    </citation>
    <scope>IDENTIFICATION</scope>
</reference>
<dbReference type="InterPro" id="IPR000884">
    <property type="entry name" value="TSP1_rpt"/>
</dbReference>
<dbReference type="PROSITE" id="PS50092">
    <property type="entry name" value="TSP1"/>
    <property type="match status" value="1"/>
</dbReference>
<dbReference type="SUPFAM" id="SSF82895">
    <property type="entry name" value="TSP-1 type 1 repeat"/>
    <property type="match status" value="1"/>
</dbReference>
<dbReference type="Pfam" id="PF00090">
    <property type="entry name" value="TSP_1"/>
    <property type="match status" value="1"/>
</dbReference>
<dbReference type="FunFam" id="2.20.100.10:FF:000007">
    <property type="entry name" value="Thrombospondin 1"/>
    <property type="match status" value="1"/>
</dbReference>
<keyword evidence="3" id="KW-1133">Transmembrane helix</keyword>
<dbReference type="InterPro" id="IPR038877">
    <property type="entry name" value="THSD1"/>
</dbReference>
<dbReference type="PANTHER" id="PTHR16311:SF3">
    <property type="entry name" value="THROMBOSPONDIN TYPE-1 DOMAIN-CONTAINING PROTEIN 1"/>
    <property type="match status" value="1"/>
</dbReference>